<dbReference type="Proteomes" id="UP001151518">
    <property type="component" value="Unassembled WGS sequence"/>
</dbReference>
<dbReference type="AlphaFoldDB" id="A0A9W8KZ73"/>
<comment type="caution">
    <text evidence="2">The sequence shown here is derived from an EMBL/GenBank/DDBJ whole genome shotgun (WGS) entry which is preliminary data.</text>
</comment>
<feature type="region of interest" description="Disordered" evidence="1">
    <location>
        <begin position="114"/>
        <end position="158"/>
    </location>
</feature>
<dbReference type="EMBL" id="JANBTW010000020">
    <property type="protein sequence ID" value="KAJ2678522.1"/>
    <property type="molecule type" value="Genomic_DNA"/>
</dbReference>
<evidence type="ECO:0000256" key="1">
    <source>
        <dbReference type="SAM" id="MobiDB-lite"/>
    </source>
</evidence>
<sequence>MDGTSQVSVKVRCYQVYQQPGDAAFVPAGNAYQLHVLRNTICLQSIFASSECTLSARQMFNETTWLGSHPRRNNALPIMDIRLWMCMGNVTDRAKSTIEGINVLKSSQQTRKFAVAEGSVASSTPAKRRRRRTQPTKDAQSTDPTPPCSARGCDCAKK</sequence>
<accession>A0A9W8KZ73</accession>
<name>A0A9W8KZ73_9FUNG</name>
<evidence type="ECO:0000313" key="2">
    <source>
        <dbReference type="EMBL" id="KAJ2678522.1"/>
    </source>
</evidence>
<gene>
    <name evidence="2" type="ORF">GGI25_002316</name>
</gene>
<organism evidence="2 3">
    <name type="scientific">Coemansia spiralis</name>
    <dbReference type="NCBI Taxonomy" id="417178"/>
    <lineage>
        <taxon>Eukaryota</taxon>
        <taxon>Fungi</taxon>
        <taxon>Fungi incertae sedis</taxon>
        <taxon>Zoopagomycota</taxon>
        <taxon>Kickxellomycotina</taxon>
        <taxon>Kickxellomycetes</taxon>
        <taxon>Kickxellales</taxon>
        <taxon>Kickxellaceae</taxon>
        <taxon>Coemansia</taxon>
    </lineage>
</organism>
<protein>
    <submittedName>
        <fullName evidence="2">Uncharacterized protein</fullName>
    </submittedName>
</protein>
<proteinExistence type="predicted"/>
<evidence type="ECO:0000313" key="3">
    <source>
        <dbReference type="Proteomes" id="UP001151518"/>
    </source>
</evidence>
<dbReference type="Gene3D" id="2.60.120.650">
    <property type="entry name" value="Cupin"/>
    <property type="match status" value="1"/>
</dbReference>
<dbReference type="OrthoDB" id="1667110at2759"/>
<reference evidence="2" key="1">
    <citation type="submission" date="2022-07" db="EMBL/GenBank/DDBJ databases">
        <title>Phylogenomic reconstructions and comparative analyses of Kickxellomycotina fungi.</title>
        <authorList>
            <person name="Reynolds N.K."/>
            <person name="Stajich J.E."/>
            <person name="Barry K."/>
            <person name="Grigoriev I.V."/>
            <person name="Crous P."/>
            <person name="Smith M.E."/>
        </authorList>
    </citation>
    <scope>NUCLEOTIDE SEQUENCE</scope>
    <source>
        <strain evidence="2">NRRL 3115</strain>
    </source>
</reference>